<dbReference type="PANTHER" id="PTHR15420:SF2">
    <property type="entry name" value="CYTOCHROME B-C1 COMPLEX SUBUNIT 10"/>
    <property type="match status" value="1"/>
</dbReference>
<proteinExistence type="predicted"/>
<gene>
    <name evidence="1" type="ORF">PHYEVI_LOCUS8362</name>
</gene>
<dbReference type="InterPro" id="IPR015089">
    <property type="entry name" value="UQCR"/>
</dbReference>
<reference evidence="1" key="1">
    <citation type="submission" date="2022-01" db="EMBL/GenBank/DDBJ databases">
        <authorList>
            <person name="King R."/>
        </authorList>
    </citation>
    <scope>NUCLEOTIDE SEQUENCE</scope>
</reference>
<evidence type="ECO:0000313" key="2">
    <source>
        <dbReference type="Proteomes" id="UP001153712"/>
    </source>
</evidence>
<dbReference type="OrthoDB" id="15743at2759"/>
<sequence length="71" mass="7621">MSGIGAARGAATKLSLPGPLRTVGKKHMEIASHWIGSAMFFGATAGVALCYATDWRVVVDYIPFYNGKFKE</sequence>
<dbReference type="Proteomes" id="UP001153712">
    <property type="component" value="Chromosome 5"/>
</dbReference>
<dbReference type="GO" id="GO:0006122">
    <property type="term" value="P:mitochondrial electron transport, ubiquinol to cytochrome c"/>
    <property type="evidence" value="ECO:0007669"/>
    <property type="project" value="InterPro"/>
</dbReference>
<dbReference type="PANTHER" id="PTHR15420">
    <property type="entry name" value="UBIQUINOL-CYTOCHROME C REDUCTASE COMPLEX 6.4 KD PROTEIN"/>
    <property type="match status" value="1"/>
</dbReference>
<name>A0A9N9TVF8_PHYSR</name>
<dbReference type="InterPro" id="IPR029027">
    <property type="entry name" value="Single_a-helix_sf"/>
</dbReference>
<dbReference type="EMBL" id="OU900098">
    <property type="protein sequence ID" value="CAG9862039.1"/>
    <property type="molecule type" value="Genomic_DNA"/>
</dbReference>
<dbReference type="Pfam" id="PF08997">
    <property type="entry name" value="UCR_6-4kD"/>
    <property type="match status" value="1"/>
</dbReference>
<accession>A0A9N9TVF8</accession>
<evidence type="ECO:0000313" key="1">
    <source>
        <dbReference type="EMBL" id="CAG9862039.1"/>
    </source>
</evidence>
<dbReference type="SUPFAM" id="SSF81518">
    <property type="entry name" value="Subunit XI (6.4 kDa protein) of cytochrome bc1 complex (Ubiquinol-cytochrome c reductase)"/>
    <property type="match status" value="1"/>
</dbReference>
<dbReference type="Gene3D" id="1.20.5.220">
    <property type="match status" value="1"/>
</dbReference>
<dbReference type="AlphaFoldDB" id="A0A9N9TVF8"/>
<dbReference type="GO" id="GO:0005743">
    <property type="term" value="C:mitochondrial inner membrane"/>
    <property type="evidence" value="ECO:0007669"/>
    <property type="project" value="TreeGrafter"/>
</dbReference>
<keyword evidence="2" id="KW-1185">Reference proteome</keyword>
<protein>
    <recommendedName>
        <fullName evidence="3">Cytochrome b-c1 complex subunit 10</fullName>
    </recommendedName>
</protein>
<organism evidence="1 2">
    <name type="scientific">Phyllotreta striolata</name>
    <name type="common">Striped flea beetle</name>
    <name type="synonym">Crioceris striolata</name>
    <dbReference type="NCBI Taxonomy" id="444603"/>
    <lineage>
        <taxon>Eukaryota</taxon>
        <taxon>Metazoa</taxon>
        <taxon>Ecdysozoa</taxon>
        <taxon>Arthropoda</taxon>
        <taxon>Hexapoda</taxon>
        <taxon>Insecta</taxon>
        <taxon>Pterygota</taxon>
        <taxon>Neoptera</taxon>
        <taxon>Endopterygota</taxon>
        <taxon>Coleoptera</taxon>
        <taxon>Polyphaga</taxon>
        <taxon>Cucujiformia</taxon>
        <taxon>Chrysomeloidea</taxon>
        <taxon>Chrysomelidae</taxon>
        <taxon>Galerucinae</taxon>
        <taxon>Alticini</taxon>
        <taxon>Phyllotreta</taxon>
    </lineage>
</organism>
<evidence type="ECO:0008006" key="3">
    <source>
        <dbReference type="Google" id="ProtNLM"/>
    </source>
</evidence>